<comment type="caution">
    <text evidence="2">The sequence shown here is derived from an EMBL/GenBank/DDBJ whole genome shotgun (WGS) entry which is preliminary data.</text>
</comment>
<organism evidence="2 3">
    <name type="scientific">Anabarilius grahami</name>
    <name type="common">Kanglang fish</name>
    <name type="synonym">Barilius grahami</name>
    <dbReference type="NCBI Taxonomy" id="495550"/>
    <lineage>
        <taxon>Eukaryota</taxon>
        <taxon>Metazoa</taxon>
        <taxon>Chordata</taxon>
        <taxon>Craniata</taxon>
        <taxon>Vertebrata</taxon>
        <taxon>Euteleostomi</taxon>
        <taxon>Actinopterygii</taxon>
        <taxon>Neopterygii</taxon>
        <taxon>Teleostei</taxon>
        <taxon>Ostariophysi</taxon>
        <taxon>Cypriniformes</taxon>
        <taxon>Xenocyprididae</taxon>
        <taxon>Xenocypridinae</taxon>
        <taxon>Xenocypridinae incertae sedis</taxon>
        <taxon>Anabarilius</taxon>
    </lineage>
</organism>
<evidence type="ECO:0000256" key="1">
    <source>
        <dbReference type="SAM" id="MobiDB-lite"/>
    </source>
</evidence>
<evidence type="ECO:0000313" key="3">
    <source>
        <dbReference type="Proteomes" id="UP000281406"/>
    </source>
</evidence>
<dbReference type="Proteomes" id="UP000281406">
    <property type="component" value="Unassembled WGS sequence"/>
</dbReference>
<protein>
    <submittedName>
        <fullName evidence="2">Uncharacterized protein</fullName>
    </submittedName>
</protein>
<gene>
    <name evidence="2" type="ORF">DPX16_22710</name>
</gene>
<feature type="compositionally biased region" description="Basic residues" evidence="1">
    <location>
        <begin position="798"/>
        <end position="816"/>
    </location>
</feature>
<accession>A0A3N0XXK6</accession>
<proteinExistence type="predicted"/>
<dbReference type="AlphaFoldDB" id="A0A3N0XXK6"/>
<evidence type="ECO:0000313" key="2">
    <source>
        <dbReference type="EMBL" id="ROK16092.1"/>
    </source>
</evidence>
<keyword evidence="3" id="KW-1185">Reference proteome</keyword>
<reference evidence="2 3" key="1">
    <citation type="submission" date="2018-10" db="EMBL/GenBank/DDBJ databases">
        <title>Genome assembly for a Yunnan-Guizhou Plateau 3E fish, Anabarilius grahami (Regan), and its evolutionary and genetic applications.</title>
        <authorList>
            <person name="Jiang W."/>
        </authorList>
    </citation>
    <scope>NUCLEOTIDE SEQUENCE [LARGE SCALE GENOMIC DNA]</scope>
    <source>
        <strain evidence="2">AG-KIZ</strain>
        <tissue evidence="2">Muscle</tissue>
    </source>
</reference>
<feature type="compositionally biased region" description="Low complexity" evidence="1">
    <location>
        <begin position="765"/>
        <end position="775"/>
    </location>
</feature>
<sequence length="830" mass="90802">MPAKTAKRGSSPPLYNAPSWRYKLRIFLFHELQLLLKTAVEKTQEDGLPSWRSSMSNICTLCLGPIESPDTHEFCILCLGFAHAEAALAGSGCPPCEELPVRVQRARRGITLGDSSRQRPTAASKLLMGQTHMGDRAGIRCDSPPHSPVYFAEESLQPAPGALDLISFGVAGMAISTRPCPYQCPRGSGQTTPQRSALKRRVKPRFKMSSSGFLTMLRRRRRRGYTRIPPVEESIAAQLCPSSASLKAGIMLPSRPCHLTTHIADKAYAASGEAISALHTMAMLQVFQAQLLKTLDEGEADPEAFKDLCAMTDFTLKATKKTAQAIGRSMGFMVVLHSYLWLTLTELKDTDRKTLLNAPLSPSGLFGDAVEMIGGNARHSLPHSAPIRSENFLHVTPVYSAVAQNSDGGALRPLCHFASAWWSVPGISDWVRNIIENSYTLNGVVMSTVPAHNESVMRQVVEPMTARHSCAAYGDKARKLSRRKGRASLSMSLAVPPLEPIEHGQGMDAELFRILSKAVEELDLEWAPPEEPSRSRLDEWFLPGRRQAPRQRSAPFFPEVHEELTKSWRAPYSARLHTTHRSALTAVDGSEGKGYEHLPPLDEAVSAHLCPPAAVGWKTKRALPSKPCRTTSTLVGRAYTSAGQAASALHTMAIFQVFQAKLLRSLDESGIDAPAFRDLRSATDLALRATKATAQAIGWSMASLVVLERHLWLNLTEIKDLDKTGFLDALVSPSGLFGPAVDGFTERFTAAQKSSQAIRHFLPKRSSSASALSRPRPAPAQQNKPATSTSQAAPPKEHRQRSRPAKRPPFPRRQGPRPKIVLDPVTPKTS</sequence>
<feature type="compositionally biased region" description="Polar residues" evidence="1">
    <location>
        <begin position="781"/>
        <end position="792"/>
    </location>
</feature>
<dbReference type="EMBL" id="RJVU01057856">
    <property type="protein sequence ID" value="ROK16092.1"/>
    <property type="molecule type" value="Genomic_DNA"/>
</dbReference>
<name>A0A3N0XXK6_ANAGA</name>
<feature type="region of interest" description="Disordered" evidence="1">
    <location>
        <begin position="759"/>
        <end position="830"/>
    </location>
</feature>